<dbReference type="HOGENOM" id="CLU_446085_0_0_11"/>
<feature type="transmembrane region" description="Helical" evidence="1">
    <location>
        <begin position="343"/>
        <end position="362"/>
    </location>
</feature>
<dbReference type="eggNOG" id="ENOG502Z972">
    <property type="taxonomic scope" value="Bacteria"/>
</dbReference>
<keyword evidence="1" id="KW-0472">Membrane</keyword>
<organism evidence="2 3">
    <name type="scientific">Acidipropionibacterium acidipropionici (strain ATCC 4875 / DSM 20272 / JCM 6432 / NBRC 12425 / NCIMB 8070 / 4)</name>
    <name type="common">Propionibacterium acidipropionici</name>
    <dbReference type="NCBI Taxonomy" id="1171373"/>
    <lineage>
        <taxon>Bacteria</taxon>
        <taxon>Bacillati</taxon>
        <taxon>Actinomycetota</taxon>
        <taxon>Actinomycetes</taxon>
        <taxon>Propionibacteriales</taxon>
        <taxon>Propionibacteriaceae</taxon>
        <taxon>Acidipropionibacterium</taxon>
    </lineage>
</organism>
<gene>
    <name evidence="2" type="ordered locus">PACID_21410</name>
</gene>
<dbReference type="Proteomes" id="UP000000214">
    <property type="component" value="Chromosome"/>
</dbReference>
<reference evidence="2 3" key="1">
    <citation type="journal article" date="2012" name="BMC Genomics">
        <title>The genome sequence of Propionibacterium acidipropionici provides insights into its biotechnological and industrial potential.</title>
        <authorList>
            <person name="Parizzi L.P."/>
            <person name="Grassi M.C."/>
            <person name="Llerena L.A."/>
            <person name="Carazzolle M.F."/>
            <person name="Queiroz V.L."/>
            <person name="Lunardi I."/>
            <person name="Zeidler A.F."/>
            <person name="Teixeira P.J."/>
            <person name="Mieczkowski P."/>
            <person name="Rincones J."/>
            <person name="Pereira G.A."/>
        </authorList>
    </citation>
    <scope>NUCLEOTIDE SEQUENCE [LARGE SCALE GENOMIC DNA]</scope>
    <source>
        <strain evidence="3">ATCC 4875 / DSM 20272 / JCM 6432 / NBRC 12425 / NCIMB 8070</strain>
    </source>
</reference>
<dbReference type="InterPro" id="IPR046062">
    <property type="entry name" value="DUF6020"/>
</dbReference>
<keyword evidence="1" id="KW-0812">Transmembrane</keyword>
<feature type="transmembrane region" description="Helical" evidence="1">
    <location>
        <begin position="16"/>
        <end position="33"/>
    </location>
</feature>
<dbReference type="RefSeq" id="WP_015070827.1">
    <property type="nucleotide sequence ID" value="NC_019395.1"/>
</dbReference>
<name>K7S5N1_ACIA4</name>
<feature type="transmembrane region" description="Helical" evidence="1">
    <location>
        <begin position="556"/>
        <end position="575"/>
    </location>
</feature>
<dbReference type="Pfam" id="PF19484">
    <property type="entry name" value="DUF6020"/>
    <property type="match status" value="1"/>
</dbReference>
<feature type="transmembrane region" description="Helical" evidence="1">
    <location>
        <begin position="66"/>
        <end position="85"/>
    </location>
</feature>
<evidence type="ECO:0008006" key="4">
    <source>
        <dbReference type="Google" id="ProtNLM"/>
    </source>
</evidence>
<accession>K7S5N1</accession>
<feature type="transmembrane region" description="Helical" evidence="1">
    <location>
        <begin position="290"/>
        <end position="309"/>
    </location>
</feature>
<dbReference type="KEGG" id="pbo:PACID_21410"/>
<keyword evidence="1" id="KW-1133">Transmembrane helix</keyword>
<dbReference type="STRING" id="1171373.PACID_21410"/>
<feature type="transmembrane region" description="Helical" evidence="1">
    <location>
        <begin position="105"/>
        <end position="123"/>
    </location>
</feature>
<evidence type="ECO:0000256" key="1">
    <source>
        <dbReference type="SAM" id="Phobius"/>
    </source>
</evidence>
<feature type="transmembrane region" description="Helical" evidence="1">
    <location>
        <begin position="581"/>
        <end position="598"/>
    </location>
</feature>
<feature type="transmembrane region" description="Helical" evidence="1">
    <location>
        <begin position="39"/>
        <end position="59"/>
    </location>
</feature>
<dbReference type="EMBL" id="CP003493">
    <property type="protein sequence ID" value="AFV89927.1"/>
    <property type="molecule type" value="Genomic_DNA"/>
</dbReference>
<feature type="transmembrane region" description="Helical" evidence="1">
    <location>
        <begin position="213"/>
        <end position="234"/>
    </location>
</feature>
<proteinExistence type="predicted"/>
<evidence type="ECO:0000313" key="3">
    <source>
        <dbReference type="Proteomes" id="UP000000214"/>
    </source>
</evidence>
<sequence>MTASVRAVIVDRPRGIASLAVSAVLVALWWVVSRDVAPGVIQWCVMVVGWLLLSAAIRVSITIRRTAVWVTAAVLSAIIAMMRTLGDLFEPRREPPFRHTGLSAWWQFGVSWLIALPAVCLILSRLAGPRRVRTEPLQRRTAVGWWLGASAVMLAAWSPYLLAFWPGIVGRDSWSIIRMGTGELPLTNHHPVAYTAFVRICMRLGGDFTTGTLAYSLIQAVTFALGLGVCALWLRYRGGRWVAAIATAWWALDPSVAMWSVYMDKDVIFVLWMTLMALLLAEIGLRGWEFLTRGWILAAFLAGLVALCFSRNNGIYISAFIVAVMSLFLAPRLLRPRRHGRRWWALPVTGVAVLGVVFGIQGPGYARAGVRSSEFVESVSVPLQQLAWANRYGTLTRDEQDVLAHLLPLERIRDVYSPVGPDSIKFDGGGKSFNNPWLDSHKAEFLTTWAKAMPENPVGYGLAWFVLTGRYIDPGGRVVKIDPGTKKGAGPVVIHDEDRLSGLTHGLATRYRLTKVATLAGTTPVVDLPYRMTLIIWLVILAACSACLAGRPRGALSFLPLVGLVVTLLIAAPVLDYRYVAAAHVGLPVLLMAMWAGARGDSGISRSGHQAV</sequence>
<feature type="transmembrane region" description="Helical" evidence="1">
    <location>
        <begin position="315"/>
        <end position="334"/>
    </location>
</feature>
<protein>
    <recommendedName>
        <fullName evidence="4">Glycosyltransferase RgtA/B/C/D-like domain-containing protein</fullName>
    </recommendedName>
</protein>
<feature type="transmembrane region" description="Helical" evidence="1">
    <location>
        <begin position="528"/>
        <end position="549"/>
    </location>
</feature>
<dbReference type="PATRIC" id="fig|1171373.8.peg.2116"/>
<feature type="transmembrane region" description="Helical" evidence="1">
    <location>
        <begin position="143"/>
        <end position="165"/>
    </location>
</feature>
<feature type="transmembrane region" description="Helical" evidence="1">
    <location>
        <begin position="267"/>
        <end position="285"/>
    </location>
</feature>
<dbReference type="AlphaFoldDB" id="K7S5N1"/>
<evidence type="ECO:0000313" key="2">
    <source>
        <dbReference type="EMBL" id="AFV89927.1"/>
    </source>
</evidence>
<feature type="transmembrane region" description="Helical" evidence="1">
    <location>
        <begin position="241"/>
        <end position="261"/>
    </location>
</feature>